<feature type="region of interest" description="Disordered" evidence="1">
    <location>
        <begin position="122"/>
        <end position="147"/>
    </location>
</feature>
<protein>
    <submittedName>
        <fullName evidence="3">Uncharacterized protein</fullName>
    </submittedName>
</protein>
<keyword evidence="2" id="KW-1133">Transmembrane helix</keyword>
<keyword evidence="2" id="KW-0472">Membrane</keyword>
<accession>A0A8E2VIL1</accession>
<dbReference type="Proteomes" id="UP000244037">
    <property type="component" value="Unassembled WGS sequence"/>
</dbReference>
<dbReference type="AlphaFoldDB" id="A0A8E2VIL1"/>
<evidence type="ECO:0000256" key="1">
    <source>
        <dbReference type="SAM" id="MobiDB-lite"/>
    </source>
</evidence>
<keyword evidence="4" id="KW-1185">Reference proteome</keyword>
<keyword evidence="2" id="KW-0812">Transmembrane</keyword>
<organism evidence="3 4">
    <name type="scientific">Rhodovulum kholense</name>
    <dbReference type="NCBI Taxonomy" id="453584"/>
    <lineage>
        <taxon>Bacteria</taxon>
        <taxon>Pseudomonadati</taxon>
        <taxon>Pseudomonadota</taxon>
        <taxon>Alphaproteobacteria</taxon>
        <taxon>Rhodobacterales</taxon>
        <taxon>Paracoccaceae</taxon>
        <taxon>Rhodovulum</taxon>
    </lineage>
</organism>
<name>A0A8E2VIL1_9RHOB</name>
<proteinExistence type="predicted"/>
<dbReference type="RefSeq" id="WP_146176283.1">
    <property type="nucleotide sequence ID" value="NZ_QAYC01000011.1"/>
</dbReference>
<evidence type="ECO:0000256" key="2">
    <source>
        <dbReference type="SAM" id="Phobius"/>
    </source>
</evidence>
<evidence type="ECO:0000313" key="3">
    <source>
        <dbReference type="EMBL" id="PTW46547.1"/>
    </source>
</evidence>
<reference evidence="3 4" key="1">
    <citation type="submission" date="2018-04" db="EMBL/GenBank/DDBJ databases">
        <title>Genomic Encyclopedia of Archaeal and Bacterial Type Strains, Phase II (KMG-II): from individual species to whole genera.</title>
        <authorList>
            <person name="Goeker M."/>
        </authorList>
    </citation>
    <scope>NUCLEOTIDE SEQUENCE [LARGE SCALE GENOMIC DNA]</scope>
    <source>
        <strain evidence="3 4">DSM 19783</strain>
    </source>
</reference>
<dbReference type="OrthoDB" id="9256272at2"/>
<sequence length="157" mass="16752">MAPAALPLTFAGRPGWAVLGVVGLGTLLWYGATRERAPAVPRTETDTQTKTCDRPWTVRVHAQGNDCGGTSSSTIGAPPIVKTSAPVTHAEGIALSNATWALLNKHQQAIRVQSKTKLERYINSNPPLGQRSFPASDRSGGKRMDIDNYGCSPNFPV</sequence>
<gene>
    <name evidence="3" type="ORF">C8N38_11131</name>
</gene>
<dbReference type="EMBL" id="QAYC01000011">
    <property type="protein sequence ID" value="PTW46547.1"/>
    <property type="molecule type" value="Genomic_DNA"/>
</dbReference>
<comment type="caution">
    <text evidence="3">The sequence shown here is derived from an EMBL/GenBank/DDBJ whole genome shotgun (WGS) entry which is preliminary data.</text>
</comment>
<evidence type="ECO:0000313" key="4">
    <source>
        <dbReference type="Proteomes" id="UP000244037"/>
    </source>
</evidence>
<feature type="transmembrane region" description="Helical" evidence="2">
    <location>
        <begin position="15"/>
        <end position="32"/>
    </location>
</feature>